<gene>
    <name evidence="3" type="primary">LOC113522909</name>
</gene>
<proteinExistence type="predicted"/>
<name>A0ABM3MTD0_GALME</name>
<keyword evidence="2" id="KW-1185">Reference proteome</keyword>
<dbReference type="PANTHER" id="PTHR33539:SF1">
    <property type="entry name" value="UPF0764 PROTEIN C16ORF89"/>
    <property type="match status" value="1"/>
</dbReference>
<accession>A0ABM3MTD0</accession>
<protein>
    <submittedName>
        <fullName evidence="3">Uncharacterized protein LOC113522909 isoform X1</fullName>
    </submittedName>
</protein>
<evidence type="ECO:0000313" key="2">
    <source>
        <dbReference type="Proteomes" id="UP001652740"/>
    </source>
</evidence>
<dbReference type="GeneID" id="113522909"/>
<dbReference type="RefSeq" id="XP_052754617.1">
    <property type="nucleotide sequence ID" value="XM_052898657.1"/>
</dbReference>
<dbReference type="Pfam" id="PF15882">
    <property type="entry name" value="DUF4735"/>
    <property type="match status" value="1"/>
</dbReference>
<keyword evidence="1" id="KW-0732">Signal</keyword>
<organism evidence="2 3">
    <name type="scientific">Galleria mellonella</name>
    <name type="common">Greater wax moth</name>
    <dbReference type="NCBI Taxonomy" id="7137"/>
    <lineage>
        <taxon>Eukaryota</taxon>
        <taxon>Metazoa</taxon>
        <taxon>Ecdysozoa</taxon>
        <taxon>Arthropoda</taxon>
        <taxon>Hexapoda</taxon>
        <taxon>Insecta</taxon>
        <taxon>Pterygota</taxon>
        <taxon>Neoptera</taxon>
        <taxon>Endopterygota</taxon>
        <taxon>Lepidoptera</taxon>
        <taxon>Glossata</taxon>
        <taxon>Ditrysia</taxon>
        <taxon>Pyraloidea</taxon>
        <taxon>Pyralidae</taxon>
        <taxon>Galleriinae</taxon>
        <taxon>Galleria</taxon>
    </lineage>
</organism>
<evidence type="ECO:0000256" key="1">
    <source>
        <dbReference type="SAM" id="SignalP"/>
    </source>
</evidence>
<dbReference type="Proteomes" id="UP001652740">
    <property type="component" value="Unplaced"/>
</dbReference>
<reference evidence="3" key="1">
    <citation type="submission" date="2025-08" db="UniProtKB">
        <authorList>
            <consortium name="RefSeq"/>
        </authorList>
    </citation>
    <scope>IDENTIFICATION</scope>
    <source>
        <tissue evidence="3">Whole larvae</tissue>
    </source>
</reference>
<feature type="signal peptide" evidence="1">
    <location>
        <begin position="1"/>
        <end position="20"/>
    </location>
</feature>
<sequence length="393" mass="45630">MYPRLSFLFLTISVFVLVFGQHFYEIKSLKEKDIKSKYLKINGDISSKRDLMNYLRSLRHIIYFAYDFKNDVDLNFNFGLFLVNVNLKSILEKKKNTLPLSIKKYLELLVKKNDEVICFFKEMVNQDQDPRDQRNKILVSLFSNESQWMTELHDFDTAILKYIRLTPNQELEELYSTRNNYEKNVGDLENGKPNPKLSDACLVALASNPISDSKYRPNCIIPQTCQDMVVNGTNVGYALLHRLLLLLHAKFARRCNVLSPAKDREMRQKFCNTAYEEAQYIAMQDYCLNDLMMEQISLCALDGHAKFLRSSWISNLLYFQSPYGCFGLNRYETIQIQSDFQSVPNDLLNSKSKTWKLDKHLQHDIFGGLCNGHVTAAAASTLAIVIRYILESY</sequence>
<dbReference type="PANTHER" id="PTHR33539">
    <property type="entry name" value="UPF0764 PROTEIN C16ORF89"/>
    <property type="match status" value="1"/>
</dbReference>
<evidence type="ECO:0000313" key="3">
    <source>
        <dbReference type="RefSeq" id="XP_052754617.1"/>
    </source>
</evidence>
<feature type="chain" id="PRO_5046770811" evidence="1">
    <location>
        <begin position="21"/>
        <end position="393"/>
    </location>
</feature>
<dbReference type="InterPro" id="IPR031751">
    <property type="entry name" value="DUF4735"/>
</dbReference>